<dbReference type="NCBIfam" id="TIGR00739">
    <property type="entry name" value="yajC"/>
    <property type="match status" value="1"/>
</dbReference>
<organism evidence="11 12">
    <name type="scientific">Ethanoligenens harbinense (strain DSM 18485 / JCM 12961 / CGMCC 1.5033 / YUAN-3)</name>
    <dbReference type="NCBI Taxonomy" id="663278"/>
    <lineage>
        <taxon>Bacteria</taxon>
        <taxon>Bacillati</taxon>
        <taxon>Bacillota</taxon>
        <taxon>Clostridia</taxon>
        <taxon>Eubacteriales</taxon>
        <taxon>Oscillospiraceae</taxon>
        <taxon>Ethanoligenens</taxon>
    </lineage>
</organism>
<evidence type="ECO:0000256" key="8">
    <source>
        <dbReference type="ARBA" id="ARBA00023010"/>
    </source>
</evidence>
<gene>
    <name evidence="11" type="ordered locus">Ethha_1421</name>
</gene>
<keyword evidence="12" id="KW-1185">Reference proteome</keyword>
<evidence type="ECO:0000313" key="11">
    <source>
        <dbReference type="EMBL" id="ADU26958.1"/>
    </source>
</evidence>
<dbReference type="PANTHER" id="PTHR33909">
    <property type="entry name" value="SEC TRANSLOCON ACCESSORY COMPLEX SUBUNIT YAJC"/>
    <property type="match status" value="1"/>
</dbReference>
<name>E6U6Z1_ETHHY</name>
<dbReference type="eggNOG" id="COG1862">
    <property type="taxonomic scope" value="Bacteria"/>
</dbReference>
<evidence type="ECO:0000256" key="1">
    <source>
        <dbReference type="ARBA" id="ARBA00004162"/>
    </source>
</evidence>
<keyword evidence="4" id="KW-1003">Cell membrane</keyword>
<evidence type="ECO:0000313" key="12">
    <source>
        <dbReference type="Proteomes" id="UP000001551"/>
    </source>
</evidence>
<accession>E6U6Z1</accession>
<feature type="transmembrane region" description="Helical" evidence="10">
    <location>
        <begin position="13"/>
        <end position="33"/>
    </location>
</feature>
<evidence type="ECO:0000256" key="3">
    <source>
        <dbReference type="ARBA" id="ARBA00022448"/>
    </source>
</evidence>
<keyword evidence="9 10" id="KW-0472">Membrane</keyword>
<evidence type="ECO:0000256" key="9">
    <source>
        <dbReference type="ARBA" id="ARBA00023136"/>
    </source>
</evidence>
<dbReference type="PRINTS" id="PR01853">
    <property type="entry name" value="YAJCTRNLCASE"/>
</dbReference>
<evidence type="ECO:0000256" key="2">
    <source>
        <dbReference type="ARBA" id="ARBA00006742"/>
    </source>
</evidence>
<reference evidence="11 12" key="1">
    <citation type="submission" date="2010-12" db="EMBL/GenBank/DDBJ databases">
        <title>Complete sequence of Ethanoligenens harbinense YUAN-3.</title>
        <authorList>
            <person name="Lucas S."/>
            <person name="Copeland A."/>
            <person name="Lapidus A."/>
            <person name="Cheng J.-F."/>
            <person name="Bruce D."/>
            <person name="Goodwin L."/>
            <person name="Pitluck S."/>
            <person name="Chertkov O."/>
            <person name="Misra M."/>
            <person name="Detter J.C."/>
            <person name="Han C."/>
            <person name="Tapia R."/>
            <person name="Land M."/>
            <person name="Hauser L."/>
            <person name="Jeffries C."/>
            <person name="Kyrpides N."/>
            <person name="Ivanova N."/>
            <person name="Mikhailova N."/>
            <person name="Wang A."/>
            <person name="Mouttaki H."/>
            <person name="He Z."/>
            <person name="Zhou J."/>
            <person name="Hemme C.L."/>
            <person name="Woyke T."/>
        </authorList>
    </citation>
    <scope>NUCLEOTIDE SEQUENCE [LARGE SCALE GENOMIC DNA]</scope>
    <source>
        <strain evidence="12">DSM 18485 / JCM 12961 / CGMCC 1.5033 / YUAN-3</strain>
    </source>
</reference>
<dbReference type="EMBL" id="CP002400">
    <property type="protein sequence ID" value="ADU26958.1"/>
    <property type="molecule type" value="Genomic_DNA"/>
</dbReference>
<dbReference type="STRING" id="663278.Ethha_1421"/>
<dbReference type="HOGENOM" id="CLU_116157_5_0_9"/>
<dbReference type="Proteomes" id="UP000001551">
    <property type="component" value="Chromosome"/>
</dbReference>
<comment type="similarity">
    <text evidence="2">Belongs to the YajC family.</text>
</comment>
<keyword evidence="7 10" id="KW-1133">Transmembrane helix</keyword>
<comment type="subcellular location">
    <subcellularLocation>
        <location evidence="1">Cell membrane</location>
        <topology evidence="1">Single-pass membrane protein</topology>
    </subcellularLocation>
</comment>
<dbReference type="InterPro" id="IPR003849">
    <property type="entry name" value="Preprotein_translocase_YajC"/>
</dbReference>
<dbReference type="GO" id="GO:0015031">
    <property type="term" value="P:protein transport"/>
    <property type="evidence" value="ECO:0007669"/>
    <property type="project" value="UniProtKB-KW"/>
</dbReference>
<dbReference type="AlphaFoldDB" id="E6U6Z1"/>
<evidence type="ECO:0000256" key="4">
    <source>
        <dbReference type="ARBA" id="ARBA00022475"/>
    </source>
</evidence>
<dbReference type="KEGG" id="eha:Ethha_1421"/>
<dbReference type="RefSeq" id="WP_013485313.1">
    <property type="nucleotide sequence ID" value="NC_014828.1"/>
</dbReference>
<evidence type="ECO:0000256" key="7">
    <source>
        <dbReference type="ARBA" id="ARBA00022989"/>
    </source>
</evidence>
<evidence type="ECO:0000256" key="5">
    <source>
        <dbReference type="ARBA" id="ARBA00022692"/>
    </source>
</evidence>
<dbReference type="GO" id="GO:0005886">
    <property type="term" value="C:plasma membrane"/>
    <property type="evidence" value="ECO:0007669"/>
    <property type="project" value="UniProtKB-SubCell"/>
</dbReference>
<protein>
    <submittedName>
        <fullName evidence="11">Preprotein translocase, YajC subunit</fullName>
    </submittedName>
</protein>
<dbReference type="SMART" id="SM01323">
    <property type="entry name" value="YajC"/>
    <property type="match status" value="1"/>
</dbReference>
<keyword evidence="6" id="KW-0653">Protein transport</keyword>
<evidence type="ECO:0000256" key="10">
    <source>
        <dbReference type="SAM" id="Phobius"/>
    </source>
</evidence>
<dbReference type="Pfam" id="PF02699">
    <property type="entry name" value="YajC"/>
    <property type="match status" value="1"/>
</dbReference>
<evidence type="ECO:0000256" key="6">
    <source>
        <dbReference type="ARBA" id="ARBA00022927"/>
    </source>
</evidence>
<keyword evidence="5 10" id="KW-0812">Transmembrane</keyword>
<keyword evidence="8" id="KW-0811">Translocation</keyword>
<keyword evidence="3" id="KW-0813">Transport</keyword>
<sequence>MQLLAATSSTGDAFSSISIFVVIILMFVVMYFFMIRPQRKKEKEAKAMRENLVVGDEITTIGGIVGRVVSIKDDTIVIETGADREKIRIRKWAIQSVETMHDDKE</sequence>
<dbReference type="PANTHER" id="PTHR33909:SF1">
    <property type="entry name" value="SEC TRANSLOCON ACCESSORY COMPLEX SUBUNIT YAJC"/>
    <property type="match status" value="1"/>
</dbReference>
<proteinExistence type="inferred from homology"/>